<dbReference type="STRING" id="1925591.BI308_01290"/>
<sequence length="356" mass="40822">MTLMHNGLKDLLLLGDYAPGKKIGFVSLETPLPQGLKKFTQSMNYQVGLQLRREYRHIAMGTRALQFPKEVDTIFVFELYNQHLSILLPLLALQALQGKEVLISLHGNQQFAMSSRIKNLGLMYLRTYLNLFKNLKVVTLELDDSVIPEAYRLPPDSMFVIPHPIMSEVEPKLKPGERIPADRRIKIGVVGMIRPDKPIAKLVQQLTLYTATHPNCELVIGTPLSTKPKELENINATLRDTTKEEDYLKVLQEIDILVIHYDRDRYYYRTSGVISDAASCGCYIIASNYPVIEHQVNWPTPIGETFENFEQIPELIDRAILHLYEYGQDNHWQWRKQRNAEAIAKILFPEVLSPSP</sequence>
<reference evidence="1" key="1">
    <citation type="submission" date="2016-10" db="EMBL/GenBank/DDBJ databases">
        <title>CRISPR-Cas defence system in Roseofilum reptotaenium: evidence of a bacteriophage-cyanobacterium arms race in the coral black band disease.</title>
        <authorList>
            <person name="Buerger P."/>
            <person name="Wood-Charlson E.M."/>
            <person name="Weynberg K.D."/>
            <person name="Willis B."/>
            <person name="Van Oppen M.J."/>
        </authorList>
    </citation>
    <scope>NUCLEOTIDE SEQUENCE [LARGE SCALE GENOMIC DNA]</scope>
    <source>
        <strain evidence="1">AO1-A</strain>
    </source>
</reference>
<dbReference type="SUPFAM" id="SSF53756">
    <property type="entry name" value="UDP-Glycosyltransferase/glycogen phosphorylase"/>
    <property type="match status" value="1"/>
</dbReference>
<keyword evidence="2" id="KW-1185">Reference proteome</keyword>
<evidence type="ECO:0000313" key="1">
    <source>
        <dbReference type="EMBL" id="OJJ27660.1"/>
    </source>
</evidence>
<dbReference type="Gene3D" id="3.40.50.2000">
    <property type="entry name" value="Glycogen Phosphorylase B"/>
    <property type="match status" value="1"/>
</dbReference>
<protein>
    <recommendedName>
        <fullName evidence="3">Glycosyl transferase family 1 domain-containing protein</fullName>
    </recommendedName>
</protein>
<gene>
    <name evidence="1" type="ORF">BI308_01290</name>
</gene>
<accession>A0A1L9QYB2</accession>
<dbReference type="EMBL" id="MLAW01000001">
    <property type="protein sequence ID" value="OJJ27660.1"/>
    <property type="molecule type" value="Genomic_DNA"/>
</dbReference>
<proteinExistence type="predicted"/>
<evidence type="ECO:0008006" key="3">
    <source>
        <dbReference type="Google" id="ProtNLM"/>
    </source>
</evidence>
<name>A0A1L9QYB2_9CYAN</name>
<dbReference type="Proteomes" id="UP000183940">
    <property type="component" value="Unassembled WGS sequence"/>
</dbReference>
<dbReference type="AlphaFoldDB" id="A0A1L9QYB2"/>
<organism evidence="1 2">
    <name type="scientific">Roseofilum reptotaenium AO1-A</name>
    <dbReference type="NCBI Taxonomy" id="1925591"/>
    <lineage>
        <taxon>Bacteria</taxon>
        <taxon>Bacillati</taxon>
        <taxon>Cyanobacteriota</taxon>
        <taxon>Cyanophyceae</taxon>
        <taxon>Desertifilales</taxon>
        <taxon>Desertifilaceae</taxon>
        <taxon>Roseofilum</taxon>
    </lineage>
</organism>
<comment type="caution">
    <text evidence="1">The sequence shown here is derived from an EMBL/GenBank/DDBJ whole genome shotgun (WGS) entry which is preliminary data.</text>
</comment>
<evidence type="ECO:0000313" key="2">
    <source>
        <dbReference type="Proteomes" id="UP000183940"/>
    </source>
</evidence>